<gene>
    <name evidence="2" type="ORF">EGYM00163_LOCUS37639</name>
</gene>
<feature type="region of interest" description="Disordered" evidence="1">
    <location>
        <begin position="44"/>
        <end position="66"/>
    </location>
</feature>
<name>A0A7S4G677_9EUGL</name>
<dbReference type="EMBL" id="HBJA01109034">
    <property type="protein sequence ID" value="CAE0826383.1"/>
    <property type="molecule type" value="Transcribed_RNA"/>
</dbReference>
<accession>A0A7S4G677</accession>
<proteinExistence type="predicted"/>
<evidence type="ECO:0000256" key="1">
    <source>
        <dbReference type="SAM" id="MobiDB-lite"/>
    </source>
</evidence>
<sequence length="112" mass="12702">MPAPQRQTALTDARIAFAKNRVLTDEQSIADCLALAQTKLQELGGSQMPEAEAEAPQQEEGKTRYVFRDGKMVEITGEGRQRDKAKVDAIWSSDIMRRHQSLIRRQQRLGMF</sequence>
<dbReference type="AlphaFoldDB" id="A0A7S4G677"/>
<evidence type="ECO:0000313" key="2">
    <source>
        <dbReference type="EMBL" id="CAE0826383.1"/>
    </source>
</evidence>
<reference evidence="2" key="1">
    <citation type="submission" date="2021-01" db="EMBL/GenBank/DDBJ databases">
        <authorList>
            <person name="Corre E."/>
            <person name="Pelletier E."/>
            <person name="Niang G."/>
            <person name="Scheremetjew M."/>
            <person name="Finn R."/>
            <person name="Kale V."/>
            <person name="Holt S."/>
            <person name="Cochrane G."/>
            <person name="Meng A."/>
            <person name="Brown T."/>
            <person name="Cohen L."/>
        </authorList>
    </citation>
    <scope>NUCLEOTIDE SEQUENCE</scope>
    <source>
        <strain evidence="2">CCMP1594</strain>
    </source>
</reference>
<organism evidence="2">
    <name type="scientific">Eutreptiella gymnastica</name>
    <dbReference type="NCBI Taxonomy" id="73025"/>
    <lineage>
        <taxon>Eukaryota</taxon>
        <taxon>Discoba</taxon>
        <taxon>Euglenozoa</taxon>
        <taxon>Euglenida</taxon>
        <taxon>Spirocuta</taxon>
        <taxon>Euglenophyceae</taxon>
        <taxon>Eutreptiales</taxon>
        <taxon>Eutreptiaceae</taxon>
        <taxon>Eutreptiella</taxon>
    </lineage>
</organism>
<protein>
    <submittedName>
        <fullName evidence="2">Uncharacterized protein</fullName>
    </submittedName>
</protein>